<name>A0A0K2CM35_9CAUD</name>
<protein>
    <submittedName>
        <fullName evidence="2">Uncharacterized protein</fullName>
    </submittedName>
</protein>
<evidence type="ECO:0000313" key="2">
    <source>
        <dbReference type="EMBL" id="ALA06587.1"/>
    </source>
</evidence>
<gene>
    <name evidence="2" type="ORF">SEA_LUMOS_72</name>
</gene>
<keyword evidence="3" id="KW-1185">Reference proteome</keyword>
<evidence type="ECO:0000256" key="1">
    <source>
        <dbReference type="SAM" id="MobiDB-lite"/>
    </source>
</evidence>
<dbReference type="EMBL" id="KT372003">
    <property type="protein sequence ID" value="ALA06587.1"/>
    <property type="molecule type" value="Genomic_DNA"/>
</dbReference>
<accession>A0A0K2CM35</accession>
<organism evidence="2 3">
    <name type="scientific">Mycobacterium phage Lumos</name>
    <dbReference type="NCBI Taxonomy" id="1701852"/>
    <lineage>
        <taxon>Viruses</taxon>
        <taxon>Duplodnaviria</taxon>
        <taxon>Heunggongvirae</taxon>
        <taxon>Uroviricota</taxon>
        <taxon>Caudoviricetes</taxon>
        <taxon>Vilmaviridae</taxon>
        <taxon>Lclasvirinae</taxon>
        <taxon>Lumosvirus</taxon>
        <taxon>Lumosvirus lumos</taxon>
    </lineage>
</organism>
<reference evidence="2 3" key="1">
    <citation type="submission" date="2015-08" db="EMBL/GenBank/DDBJ databases">
        <authorList>
            <person name="Davis N."/>
            <person name="Domingos A."/>
            <person name="Holland C."/>
            <person name="Houk L.J."/>
            <person name="Hueter N."/>
            <person name="Molina L."/>
            <person name="Sontag M."/>
            <person name="Saintfleur O."/>
            <person name="Swinford C."/>
            <person name="Villalobos-Ayala K."/>
            <person name="Carroll M."/>
            <person name="Cottrell-Yongye A."/>
            <person name="D'Elia T."/>
            <person name="Delesalle V.A."/>
            <person name="Bradley K.W."/>
            <person name="Asai D.J."/>
            <person name="Bowman C.A."/>
            <person name="Russell D.A."/>
            <person name="Pope W.H."/>
            <person name="Jacobs-Sera D."/>
            <person name="Hendrix R.W."/>
            <person name="Hatfull G.F."/>
        </authorList>
    </citation>
    <scope>NUCLEOTIDE SEQUENCE [LARGE SCALE GENOMIC DNA]</scope>
</reference>
<proteinExistence type="predicted"/>
<dbReference type="Proteomes" id="UP000223849">
    <property type="component" value="Segment"/>
</dbReference>
<feature type="compositionally biased region" description="Low complexity" evidence="1">
    <location>
        <begin position="9"/>
        <end position="18"/>
    </location>
</feature>
<evidence type="ECO:0000313" key="3">
    <source>
        <dbReference type="Proteomes" id="UP000223849"/>
    </source>
</evidence>
<sequence length="68" mass="7577">MARPRKAPETAAVPTTETSRPSWRFQRFTPASGKNRLLFSYEGGDELLNDKGVNAALTRLSEQLRGVK</sequence>
<feature type="region of interest" description="Disordered" evidence="1">
    <location>
        <begin position="1"/>
        <end position="21"/>
    </location>
</feature>